<dbReference type="EMBL" id="CP038852">
    <property type="protein sequence ID" value="QIZ21553.1"/>
    <property type="molecule type" value="Genomic_DNA"/>
</dbReference>
<evidence type="ECO:0000313" key="1">
    <source>
        <dbReference type="EMBL" id="QIZ21553.1"/>
    </source>
</evidence>
<evidence type="ECO:0000313" key="2">
    <source>
        <dbReference type="Proteomes" id="UP000501094"/>
    </source>
</evidence>
<accession>A0A6H1Q5B8</accession>
<protein>
    <submittedName>
        <fullName evidence="1">Signal transduction protein with Nacht domain</fullName>
    </submittedName>
</protein>
<name>A0A6H1Q5B8_9PROT</name>
<dbReference type="RefSeq" id="WP_168607410.1">
    <property type="nucleotide sequence ID" value="NZ_CP038852.1"/>
</dbReference>
<sequence>MIIKSQTLVADPLAAELQKTLPLFARTLEINHYSPTQFVIPDAAWLFKYCFMTQKLRRELLPSNAAMESGKIIGDTLSKVYADTVYRLHPVKRKVAAMPNEKMTLDAALQEEIENLKEYAPQDEKDSDKKYRYLEEIPEVLHNANAGLTELAVASPITCERQISIDQPEGFSSPLLPTVGRIDFDFGKSNVFGKAPHEINPTSQDAFPHKIIELKTKWSRLGKVKKDGNRSFLVSSVPAAASFNHCVQVATYAAHFDFKVPAYLLYATKTGYTIFDSTNCHHLTVEGMKRNLQIMFNTFRRREAILALFQDRSKMEIIEGAASLMDMNLDHPFAWNGMPTELLKEAKSIWKLS</sequence>
<dbReference type="Proteomes" id="UP000501094">
    <property type="component" value="Chromosome"/>
</dbReference>
<keyword evidence="2" id="KW-1185">Reference proteome</keyword>
<dbReference type="KEGG" id="peg:E5R92_07135"/>
<dbReference type="AlphaFoldDB" id="A0A6H1Q5B8"/>
<organism evidence="1 2">
    <name type="scientific">Candidatus Pelagibacter giovannonii</name>
    <dbReference type="NCBI Taxonomy" id="2563896"/>
    <lineage>
        <taxon>Bacteria</taxon>
        <taxon>Pseudomonadati</taxon>
        <taxon>Pseudomonadota</taxon>
        <taxon>Alphaproteobacteria</taxon>
        <taxon>Candidatus Pelagibacterales</taxon>
        <taxon>Candidatus Pelagibacteraceae</taxon>
        <taxon>Candidatus Pelagibacter</taxon>
    </lineage>
</organism>
<reference evidence="1 2" key="1">
    <citation type="journal article" date="2020" name="Nat. Microbiol.">
        <title>Lysogenic host-virus interactions in SAR11 marine bacteria.</title>
        <authorList>
            <person name="Morris R.M."/>
            <person name="Cain K.R."/>
            <person name="Hvorecny K.L."/>
            <person name="Kollman J.M."/>
        </authorList>
    </citation>
    <scope>NUCLEOTIDE SEQUENCE [LARGE SCALE GENOMIC DNA]</scope>
    <source>
        <strain evidence="1 2">NP1</strain>
    </source>
</reference>
<gene>
    <name evidence="1" type="ORF">E5R92_07135</name>
</gene>
<proteinExistence type="predicted"/>